<evidence type="ECO:0000313" key="9">
    <source>
        <dbReference type="EMBL" id="EYF01067.1"/>
    </source>
</evidence>
<feature type="binding site" evidence="5">
    <location>
        <position position="40"/>
    </location>
    <ligand>
        <name>ATP</name>
        <dbReference type="ChEBI" id="CHEBI:30616"/>
    </ligand>
</feature>
<feature type="region of interest" description="Disordered" evidence="6">
    <location>
        <begin position="573"/>
        <end position="599"/>
    </location>
</feature>
<dbReference type="Pfam" id="PF00069">
    <property type="entry name" value="Pkinase"/>
    <property type="match status" value="1"/>
</dbReference>
<dbReference type="InterPro" id="IPR017441">
    <property type="entry name" value="Protein_kinase_ATP_BS"/>
</dbReference>
<dbReference type="SUPFAM" id="SSF56112">
    <property type="entry name" value="Protein kinase-like (PK-like)"/>
    <property type="match status" value="1"/>
</dbReference>
<evidence type="ECO:0000256" key="6">
    <source>
        <dbReference type="SAM" id="MobiDB-lite"/>
    </source>
</evidence>
<dbReference type="Proteomes" id="UP000019678">
    <property type="component" value="Unassembled WGS sequence"/>
</dbReference>
<keyword evidence="3 9" id="KW-0418">Kinase</keyword>
<gene>
    <name evidence="9" type="ORF">CAP_8724</name>
</gene>
<feature type="transmembrane region" description="Helical" evidence="7">
    <location>
        <begin position="438"/>
        <end position="457"/>
    </location>
</feature>
<evidence type="ECO:0000256" key="4">
    <source>
        <dbReference type="ARBA" id="ARBA00022840"/>
    </source>
</evidence>
<dbReference type="PROSITE" id="PS50011">
    <property type="entry name" value="PROTEIN_KINASE_DOM"/>
    <property type="match status" value="1"/>
</dbReference>
<dbReference type="PANTHER" id="PTHR43289:SF6">
    <property type="entry name" value="SERINE_THREONINE-PROTEIN KINASE NEKL-3"/>
    <property type="match status" value="1"/>
</dbReference>
<evidence type="ECO:0000256" key="5">
    <source>
        <dbReference type="PROSITE-ProRule" id="PRU10141"/>
    </source>
</evidence>
<keyword evidence="7" id="KW-0812">Transmembrane</keyword>
<keyword evidence="9" id="KW-0723">Serine/threonine-protein kinase</keyword>
<dbReference type="AlphaFoldDB" id="A0A017SWG0"/>
<sequence length="599" mass="64678">MPKPGDTFERYKIEAAIGEGGMGAVYRAHDARLGRRVALKVLTGAATGEEAGARLLREARAAAALDHPNAVSIFDIGEIEGAPYIAMELVPGQTLRAVLEEQGGAQQAQQAQRISWLVDVARVLGVAHKRGLVHRDIKPENVMVREDGVVKVLDFGIARRTGGGADPSASTQSAALPTLTTEGVKPGTPVYMAPEQIRGEPLDGRADQFAWGVLAYELLTGKAPWRGGTDVLAVLASVLTDEVDEGALAGAPPAVRAAVMRALERRPEKRFGSMEALVQALEGAAVRAGSAPALEDAAAHGSAGEGVDARPSGAPAPQSATLAQRYATVEVDEVLAQAIQRQAEKRGDTRLSFDELLAVATEVGVDAESVREASRALRERKAQEGHQAQQAQQGPERRGADALAVRRADEEGALVEVDDAAEREAWIRRQRRGWQRHFGIYVIVNVALSGLLLLTNAPAVAAVSTWLLWGIGVAIHGLVALTRNEDDWADHKRSKKWWKEHQRRHHELAMAAVRSGGGRGPARFGAEARAKGKGRKRVEALDYRVPPLARISEEEAMGRAMAEEEAARARVEVEAEHEAERLEAEHAEAKRQRRHERRR</sequence>
<dbReference type="GO" id="GO:0005524">
    <property type="term" value="F:ATP binding"/>
    <property type="evidence" value="ECO:0007669"/>
    <property type="project" value="UniProtKB-UniRule"/>
</dbReference>
<dbReference type="InterPro" id="IPR025698">
    <property type="entry name" value="2TM_dom"/>
</dbReference>
<feature type="compositionally biased region" description="Basic and acidic residues" evidence="6">
    <location>
        <begin position="573"/>
        <end position="590"/>
    </location>
</feature>
<organism evidence="9 10">
    <name type="scientific">Chondromyces apiculatus DSM 436</name>
    <dbReference type="NCBI Taxonomy" id="1192034"/>
    <lineage>
        <taxon>Bacteria</taxon>
        <taxon>Pseudomonadati</taxon>
        <taxon>Myxococcota</taxon>
        <taxon>Polyangia</taxon>
        <taxon>Polyangiales</taxon>
        <taxon>Polyangiaceae</taxon>
        <taxon>Chondromyces</taxon>
    </lineage>
</organism>
<dbReference type="PROSITE" id="PS00107">
    <property type="entry name" value="PROTEIN_KINASE_ATP"/>
    <property type="match status" value="1"/>
</dbReference>
<dbReference type="InterPro" id="IPR008271">
    <property type="entry name" value="Ser/Thr_kinase_AS"/>
</dbReference>
<feature type="compositionally biased region" description="Basic and acidic residues" evidence="6">
    <location>
        <begin position="374"/>
        <end position="384"/>
    </location>
</feature>
<evidence type="ECO:0000259" key="8">
    <source>
        <dbReference type="PROSITE" id="PS50011"/>
    </source>
</evidence>
<feature type="domain" description="Protein kinase" evidence="8">
    <location>
        <begin position="11"/>
        <end position="282"/>
    </location>
</feature>
<feature type="region of interest" description="Disordered" evidence="6">
    <location>
        <begin position="296"/>
        <end position="321"/>
    </location>
</feature>
<dbReference type="Pfam" id="PF13239">
    <property type="entry name" value="2TM"/>
    <property type="match status" value="1"/>
</dbReference>
<dbReference type="SMART" id="SM00220">
    <property type="entry name" value="S_TKc"/>
    <property type="match status" value="1"/>
</dbReference>
<dbReference type="Gene3D" id="3.30.200.20">
    <property type="entry name" value="Phosphorylase Kinase, domain 1"/>
    <property type="match status" value="1"/>
</dbReference>
<evidence type="ECO:0000256" key="1">
    <source>
        <dbReference type="ARBA" id="ARBA00022679"/>
    </source>
</evidence>
<evidence type="ECO:0000256" key="7">
    <source>
        <dbReference type="SAM" id="Phobius"/>
    </source>
</evidence>
<proteinExistence type="predicted"/>
<accession>A0A017SWG0</accession>
<keyword evidence="7" id="KW-1133">Transmembrane helix</keyword>
<keyword evidence="2 5" id="KW-0547">Nucleotide-binding</keyword>
<evidence type="ECO:0000256" key="2">
    <source>
        <dbReference type="ARBA" id="ARBA00022741"/>
    </source>
</evidence>
<dbReference type="PANTHER" id="PTHR43289">
    <property type="entry name" value="MITOGEN-ACTIVATED PROTEIN KINASE KINASE KINASE 20-RELATED"/>
    <property type="match status" value="1"/>
</dbReference>
<dbReference type="OrthoDB" id="5496645at2"/>
<keyword evidence="10" id="KW-1185">Reference proteome</keyword>
<dbReference type="STRING" id="1192034.CAP_8724"/>
<feature type="region of interest" description="Disordered" evidence="6">
    <location>
        <begin position="374"/>
        <end position="403"/>
    </location>
</feature>
<dbReference type="RefSeq" id="WP_052376697.1">
    <property type="nucleotide sequence ID" value="NZ_ASRX01000090.1"/>
</dbReference>
<dbReference type="Gene3D" id="1.10.510.10">
    <property type="entry name" value="Transferase(Phosphotransferase) domain 1"/>
    <property type="match status" value="1"/>
</dbReference>
<protein>
    <submittedName>
        <fullName evidence="9">Serine/threonine protein kinase</fullName>
    </submittedName>
</protein>
<dbReference type="CDD" id="cd14014">
    <property type="entry name" value="STKc_PknB_like"/>
    <property type="match status" value="1"/>
</dbReference>
<keyword evidence="4 5" id="KW-0067">ATP-binding</keyword>
<name>A0A017SWG0_9BACT</name>
<keyword evidence="7" id="KW-0472">Membrane</keyword>
<feature type="transmembrane region" description="Helical" evidence="7">
    <location>
        <begin position="463"/>
        <end position="482"/>
    </location>
</feature>
<feature type="compositionally biased region" description="Low complexity" evidence="6">
    <location>
        <begin position="385"/>
        <end position="394"/>
    </location>
</feature>
<dbReference type="eggNOG" id="COG0515">
    <property type="taxonomic scope" value="Bacteria"/>
</dbReference>
<evidence type="ECO:0000256" key="3">
    <source>
        <dbReference type="ARBA" id="ARBA00022777"/>
    </source>
</evidence>
<evidence type="ECO:0000313" key="10">
    <source>
        <dbReference type="Proteomes" id="UP000019678"/>
    </source>
</evidence>
<dbReference type="PROSITE" id="PS00108">
    <property type="entry name" value="PROTEIN_KINASE_ST"/>
    <property type="match status" value="1"/>
</dbReference>
<dbReference type="GO" id="GO:0004674">
    <property type="term" value="F:protein serine/threonine kinase activity"/>
    <property type="evidence" value="ECO:0007669"/>
    <property type="project" value="UniProtKB-KW"/>
</dbReference>
<dbReference type="InterPro" id="IPR000719">
    <property type="entry name" value="Prot_kinase_dom"/>
</dbReference>
<dbReference type="InterPro" id="IPR011009">
    <property type="entry name" value="Kinase-like_dom_sf"/>
</dbReference>
<keyword evidence="1" id="KW-0808">Transferase</keyword>
<reference evidence="9 10" key="1">
    <citation type="submission" date="2013-05" db="EMBL/GenBank/DDBJ databases">
        <title>Genome assembly of Chondromyces apiculatus DSM 436.</title>
        <authorList>
            <person name="Sharma G."/>
            <person name="Khatri I."/>
            <person name="Kaur C."/>
            <person name="Mayilraj S."/>
            <person name="Subramanian S."/>
        </authorList>
    </citation>
    <scope>NUCLEOTIDE SEQUENCE [LARGE SCALE GENOMIC DNA]</scope>
    <source>
        <strain evidence="9 10">DSM 436</strain>
    </source>
</reference>
<comment type="caution">
    <text evidence="9">The sequence shown here is derived from an EMBL/GenBank/DDBJ whole genome shotgun (WGS) entry which is preliminary data.</text>
</comment>
<dbReference type="EMBL" id="ASRX01000090">
    <property type="protein sequence ID" value="EYF01067.1"/>
    <property type="molecule type" value="Genomic_DNA"/>
</dbReference>